<protein>
    <submittedName>
        <fullName evidence="1">Uncharacterized protein</fullName>
    </submittedName>
</protein>
<dbReference type="EMBL" id="OU893337">
    <property type="protein sequence ID" value="CAG9794542.1"/>
    <property type="molecule type" value="Genomic_DNA"/>
</dbReference>
<gene>
    <name evidence="1" type="ORF">DIATSA_LOCUS11908</name>
</gene>
<keyword evidence="2" id="KW-1185">Reference proteome</keyword>
<reference evidence="1" key="1">
    <citation type="submission" date="2021-12" db="EMBL/GenBank/DDBJ databases">
        <authorList>
            <person name="King R."/>
        </authorList>
    </citation>
    <scope>NUCLEOTIDE SEQUENCE</scope>
</reference>
<evidence type="ECO:0000313" key="1">
    <source>
        <dbReference type="EMBL" id="CAG9794542.1"/>
    </source>
</evidence>
<evidence type="ECO:0000313" key="2">
    <source>
        <dbReference type="Proteomes" id="UP001153714"/>
    </source>
</evidence>
<proteinExistence type="predicted"/>
<dbReference type="OrthoDB" id="3046016at2759"/>
<reference evidence="1" key="2">
    <citation type="submission" date="2022-10" db="EMBL/GenBank/DDBJ databases">
        <authorList>
            <consortium name="ENA_rothamsted_submissions"/>
            <consortium name="culmorum"/>
            <person name="King R."/>
        </authorList>
    </citation>
    <scope>NUCLEOTIDE SEQUENCE</scope>
</reference>
<name>A0A9N9WIM2_9NEOP</name>
<dbReference type="AlphaFoldDB" id="A0A9N9WIM2"/>
<dbReference type="Proteomes" id="UP001153714">
    <property type="component" value="Chromosome 6"/>
</dbReference>
<accession>A0A9N9WIM2</accession>
<sequence>MPLLKIPHDLTLTIDGHNKWLKIIKDAQELIDNDIDMQVYERRIKMRSRLNKIFMEELKKERIRLIVFKKEDQIDDITEEIREWFKEWYYGYGFFPEFPYDLEGGTLIVVRGDYPSVEQKKEADEKYLAATKGKTKDQVPFNSPLSNINTS</sequence>
<organism evidence="1 2">
    <name type="scientific">Diatraea saccharalis</name>
    <name type="common">sugarcane borer</name>
    <dbReference type="NCBI Taxonomy" id="40085"/>
    <lineage>
        <taxon>Eukaryota</taxon>
        <taxon>Metazoa</taxon>
        <taxon>Ecdysozoa</taxon>
        <taxon>Arthropoda</taxon>
        <taxon>Hexapoda</taxon>
        <taxon>Insecta</taxon>
        <taxon>Pterygota</taxon>
        <taxon>Neoptera</taxon>
        <taxon>Endopterygota</taxon>
        <taxon>Lepidoptera</taxon>
        <taxon>Glossata</taxon>
        <taxon>Ditrysia</taxon>
        <taxon>Pyraloidea</taxon>
        <taxon>Crambidae</taxon>
        <taxon>Crambinae</taxon>
        <taxon>Diatraea</taxon>
    </lineage>
</organism>